<comment type="function">
    <text evidence="10">Esterase involved in the hydrolysis of xylan, a major structural heterogeneous polysaccharide found in plant biomass representing the second most abundant polysaccharide in the biosphere, after cellulose.</text>
</comment>
<comment type="similarity">
    <text evidence="10">Belongs to the carbohydrate esterase 1 (CE1) family.</text>
</comment>
<dbReference type="GeneID" id="62209243"/>
<dbReference type="Proteomes" id="UP000596902">
    <property type="component" value="Unassembled WGS sequence"/>
</dbReference>
<evidence type="ECO:0000313" key="11">
    <source>
        <dbReference type="EMBL" id="KAF7670890.1"/>
    </source>
</evidence>
<evidence type="ECO:0000256" key="8">
    <source>
        <dbReference type="ARBA" id="ARBA00023277"/>
    </source>
</evidence>
<reference evidence="11" key="1">
    <citation type="submission" date="2020-01" db="EMBL/GenBank/DDBJ databases">
        <authorList>
            <person name="Feng Z.H.Z."/>
        </authorList>
    </citation>
    <scope>NUCLEOTIDE SEQUENCE</scope>
    <source>
        <strain evidence="11">CBS107.38</strain>
    </source>
</reference>
<evidence type="ECO:0000256" key="10">
    <source>
        <dbReference type="RuleBase" id="RU367147"/>
    </source>
</evidence>
<dbReference type="Pfam" id="PF10503">
    <property type="entry name" value="Esterase_PHB"/>
    <property type="match status" value="1"/>
</dbReference>
<dbReference type="InterPro" id="IPR029058">
    <property type="entry name" value="AB_hydrolase_fold"/>
</dbReference>
<proteinExistence type="inferred from homology"/>
<dbReference type="Gene3D" id="3.40.50.1820">
    <property type="entry name" value="alpha/beta hydrolase"/>
    <property type="match status" value="1"/>
</dbReference>
<dbReference type="NCBIfam" id="TIGR01840">
    <property type="entry name" value="esterase_phb"/>
    <property type="match status" value="1"/>
</dbReference>
<dbReference type="EMBL" id="JAAABM010000027">
    <property type="protein sequence ID" value="KAF7670890.1"/>
    <property type="molecule type" value="Genomic_DNA"/>
</dbReference>
<dbReference type="AlphaFoldDB" id="A0A8H7AUR3"/>
<comment type="pathway">
    <text evidence="2">Mycotoxin biosynthesis.</text>
</comment>
<dbReference type="PANTHER" id="PTHR43037">
    <property type="entry name" value="UNNAMED PRODUCT-RELATED"/>
    <property type="match status" value="1"/>
</dbReference>
<keyword evidence="4 10" id="KW-0964">Secreted</keyword>
<dbReference type="SUPFAM" id="SSF53474">
    <property type="entry name" value="alpha/beta-Hydrolases"/>
    <property type="match status" value="1"/>
</dbReference>
<evidence type="ECO:0000256" key="6">
    <source>
        <dbReference type="ARBA" id="ARBA00022801"/>
    </source>
</evidence>
<gene>
    <name evidence="11" type="ORF">GT037_011018</name>
</gene>
<keyword evidence="9 10" id="KW-0624">Polysaccharide degradation</keyword>
<reference evidence="11" key="2">
    <citation type="submission" date="2020-08" db="EMBL/GenBank/DDBJ databases">
        <title>Draft Genome Sequence of Cumin Blight Pathogen Alternaria burnsii.</title>
        <authorList>
            <person name="Feng Z."/>
        </authorList>
    </citation>
    <scope>NUCLEOTIDE SEQUENCE</scope>
    <source>
        <strain evidence="11">CBS107.38</strain>
    </source>
</reference>
<evidence type="ECO:0000256" key="7">
    <source>
        <dbReference type="ARBA" id="ARBA00023180"/>
    </source>
</evidence>
<evidence type="ECO:0000256" key="2">
    <source>
        <dbReference type="ARBA" id="ARBA00004685"/>
    </source>
</evidence>
<dbReference type="EC" id="3.1.1.-" evidence="10"/>
<dbReference type="RefSeq" id="XP_038781275.1">
    <property type="nucleotide sequence ID" value="XM_038936065.1"/>
</dbReference>
<name>A0A8H7AUR3_9PLEO</name>
<keyword evidence="5" id="KW-0732">Signal</keyword>
<accession>A0A8H7AUR3</accession>
<keyword evidence="7" id="KW-0325">Glycoprotein</keyword>
<keyword evidence="8 10" id="KW-0119">Carbohydrate metabolism</keyword>
<comment type="subcellular location">
    <subcellularLocation>
        <location evidence="1 10">Secreted</location>
    </subcellularLocation>
</comment>
<dbReference type="PANTHER" id="PTHR43037:SF3">
    <property type="entry name" value="FERULOYL ESTERASE B"/>
    <property type="match status" value="1"/>
</dbReference>
<dbReference type="GO" id="GO:0045493">
    <property type="term" value="P:xylan catabolic process"/>
    <property type="evidence" value="ECO:0007669"/>
    <property type="project" value="UniProtKB-UniRule"/>
</dbReference>
<dbReference type="GO" id="GO:0005576">
    <property type="term" value="C:extracellular region"/>
    <property type="evidence" value="ECO:0007669"/>
    <property type="project" value="UniProtKB-SubCell"/>
</dbReference>
<evidence type="ECO:0000256" key="3">
    <source>
        <dbReference type="ARBA" id="ARBA00022487"/>
    </source>
</evidence>
<protein>
    <recommendedName>
        <fullName evidence="10">Carboxylic ester hydrolase</fullName>
        <ecNumber evidence="10">3.1.1.-</ecNumber>
    </recommendedName>
</protein>
<evidence type="ECO:0000256" key="1">
    <source>
        <dbReference type="ARBA" id="ARBA00004613"/>
    </source>
</evidence>
<evidence type="ECO:0000256" key="4">
    <source>
        <dbReference type="ARBA" id="ARBA00022525"/>
    </source>
</evidence>
<evidence type="ECO:0000256" key="5">
    <source>
        <dbReference type="ARBA" id="ARBA00022729"/>
    </source>
</evidence>
<organism evidence="11 12">
    <name type="scientific">Alternaria burnsii</name>
    <dbReference type="NCBI Taxonomy" id="1187904"/>
    <lineage>
        <taxon>Eukaryota</taxon>
        <taxon>Fungi</taxon>
        <taxon>Dikarya</taxon>
        <taxon>Ascomycota</taxon>
        <taxon>Pezizomycotina</taxon>
        <taxon>Dothideomycetes</taxon>
        <taxon>Pleosporomycetidae</taxon>
        <taxon>Pleosporales</taxon>
        <taxon>Pleosporineae</taxon>
        <taxon>Pleosporaceae</taxon>
        <taxon>Alternaria</taxon>
        <taxon>Alternaria sect. Alternaria</taxon>
    </lineage>
</organism>
<evidence type="ECO:0000256" key="9">
    <source>
        <dbReference type="ARBA" id="ARBA00023326"/>
    </source>
</evidence>
<feature type="non-terminal residue" evidence="11">
    <location>
        <position position="302"/>
    </location>
</feature>
<keyword evidence="6 10" id="KW-0378">Hydrolase</keyword>
<comment type="caution">
    <text evidence="11">The sequence shown here is derived from an EMBL/GenBank/DDBJ whole genome shotgun (WGS) entry which is preliminary data.</text>
</comment>
<sequence length="302" mass="32221">PFIILTAFNSPKMRIQSLAASLALVSGVFAAQLTQVSNYGGSARAKPGMWVYVPDQVKSDALVVAIHSCQSSAQKYFQNSLIPWKKGSDTKGYVTVWPSSTTECWDVSSKASLSHNGGGDSNAIANMITYAIDKYKIDPKKVFVTGGSSGGMMSNVLAATYPELISAVSLYSGVPAGCFVSASGAAAAWNNTCSGGQSISTAQHWGDVVRGMYPGYNGTRPRMQFWHGSVDGTLSPKNYDETLKQWTNVFGISTTPTSSKKDTPERNYRTDDFGPSVEGIWAVGVGHSVPSHLTVSEAWFGL</sequence>
<dbReference type="InterPro" id="IPR010126">
    <property type="entry name" value="Esterase_phb"/>
</dbReference>
<dbReference type="InterPro" id="IPR050955">
    <property type="entry name" value="Plant_Biomass_Hydrol_Est"/>
</dbReference>
<keyword evidence="3 10" id="KW-0719">Serine esterase</keyword>
<evidence type="ECO:0000313" key="12">
    <source>
        <dbReference type="Proteomes" id="UP000596902"/>
    </source>
</evidence>
<dbReference type="GO" id="GO:0052689">
    <property type="term" value="F:carboxylic ester hydrolase activity"/>
    <property type="evidence" value="ECO:0007669"/>
    <property type="project" value="UniProtKB-KW"/>
</dbReference>
<keyword evidence="12" id="KW-1185">Reference proteome</keyword>